<keyword evidence="3" id="KW-1185">Reference proteome</keyword>
<feature type="region of interest" description="Disordered" evidence="1">
    <location>
        <begin position="1"/>
        <end position="34"/>
    </location>
</feature>
<reference evidence="3" key="1">
    <citation type="submission" date="2012-06" db="EMBL/GenBank/DDBJ databases">
        <title>Complete sequence of chromosome of Desulfomonile tiedjei DSM 6799.</title>
        <authorList>
            <person name="Lucas S."/>
            <person name="Copeland A."/>
            <person name="Lapidus A."/>
            <person name="Glavina del Rio T."/>
            <person name="Dalin E."/>
            <person name="Tice H."/>
            <person name="Bruce D."/>
            <person name="Goodwin L."/>
            <person name="Pitluck S."/>
            <person name="Peters L."/>
            <person name="Ovchinnikova G."/>
            <person name="Zeytun A."/>
            <person name="Lu M."/>
            <person name="Kyrpides N."/>
            <person name="Mavromatis K."/>
            <person name="Ivanova N."/>
            <person name="Brettin T."/>
            <person name="Detter J.C."/>
            <person name="Han C."/>
            <person name="Larimer F."/>
            <person name="Land M."/>
            <person name="Hauser L."/>
            <person name="Markowitz V."/>
            <person name="Cheng J.-F."/>
            <person name="Hugenholtz P."/>
            <person name="Woyke T."/>
            <person name="Wu D."/>
            <person name="Spring S."/>
            <person name="Schroeder M."/>
            <person name="Brambilla E."/>
            <person name="Klenk H.-P."/>
            <person name="Eisen J.A."/>
        </authorList>
    </citation>
    <scope>NUCLEOTIDE SEQUENCE [LARGE SCALE GENOMIC DNA]</scope>
    <source>
        <strain evidence="3">ATCC 49306 / DSM 6799 / DCB-1</strain>
    </source>
</reference>
<protein>
    <submittedName>
        <fullName evidence="2">Uncharacterized protein</fullName>
    </submittedName>
</protein>
<dbReference type="HOGENOM" id="CLU_945715_0_0_7"/>
<evidence type="ECO:0000313" key="3">
    <source>
        <dbReference type="Proteomes" id="UP000006055"/>
    </source>
</evidence>
<name>I4CER6_DESTA</name>
<proteinExistence type="predicted"/>
<sequence>MEQDGAEDESDIDLESVEVRESDGSGEADDREVIPVTTIVTATASAQALGETPSLLDSLEGTFQDLVEASPAFFDNLGETSRKMSLDEIGKLVEDTDRQSEDKQKHTSKVIAIQFVLQPGLITEMKERRDFRHAGTIRRLKLGGDADLKLGKRGVDTAPFGASQLQELAKCPIDQIMVDCAREAIAKKLSVRDIRKLVTPFVRKAKMEASGVLTDMRAECVQIIEGLEQPGKLMEQQPTMRLLQDADRLRSEFTFPELSRIHEKALAAETKIKKQKMALEEKSAGYEPLINLCV</sequence>
<organism evidence="2 3">
    <name type="scientific">Desulfomonile tiedjei (strain ATCC 49306 / DSM 6799 / DCB-1)</name>
    <dbReference type="NCBI Taxonomy" id="706587"/>
    <lineage>
        <taxon>Bacteria</taxon>
        <taxon>Pseudomonadati</taxon>
        <taxon>Thermodesulfobacteriota</taxon>
        <taxon>Desulfomonilia</taxon>
        <taxon>Desulfomonilales</taxon>
        <taxon>Desulfomonilaceae</taxon>
        <taxon>Desulfomonile</taxon>
    </lineage>
</organism>
<dbReference type="EMBL" id="CP003360">
    <property type="protein sequence ID" value="AFM28057.1"/>
    <property type="molecule type" value="Genomic_DNA"/>
</dbReference>
<feature type="compositionally biased region" description="Acidic residues" evidence="1">
    <location>
        <begin position="1"/>
        <end position="16"/>
    </location>
</feature>
<evidence type="ECO:0000313" key="2">
    <source>
        <dbReference type="EMBL" id="AFM28057.1"/>
    </source>
</evidence>
<gene>
    <name evidence="2" type="ordered locus">Desti_5473</name>
</gene>
<dbReference type="RefSeq" id="WP_014813156.1">
    <property type="nucleotide sequence ID" value="NC_018025.1"/>
</dbReference>
<dbReference type="AlphaFoldDB" id="I4CER6"/>
<dbReference type="KEGG" id="dti:Desti_5473"/>
<evidence type="ECO:0000256" key="1">
    <source>
        <dbReference type="SAM" id="MobiDB-lite"/>
    </source>
</evidence>
<accession>I4CER6</accession>
<dbReference type="Proteomes" id="UP000006055">
    <property type="component" value="Chromosome"/>
</dbReference>